<dbReference type="EMBL" id="CP011232">
    <property type="protein sequence ID" value="AKI98359.1"/>
    <property type="molecule type" value="Genomic_DNA"/>
</dbReference>
<organism evidence="3 4">
    <name type="scientific">Kosmotoga pacifica</name>
    <dbReference type="NCBI Taxonomy" id="1330330"/>
    <lineage>
        <taxon>Bacteria</taxon>
        <taxon>Thermotogati</taxon>
        <taxon>Thermotogota</taxon>
        <taxon>Thermotogae</taxon>
        <taxon>Kosmotogales</taxon>
        <taxon>Kosmotogaceae</taxon>
        <taxon>Kosmotoga</taxon>
    </lineage>
</organism>
<evidence type="ECO:0000259" key="2">
    <source>
        <dbReference type="Pfam" id="PF01205"/>
    </source>
</evidence>
<dbReference type="InterPro" id="IPR023582">
    <property type="entry name" value="Impact"/>
</dbReference>
<dbReference type="InterPro" id="IPR036956">
    <property type="entry name" value="Impact_N_sf"/>
</dbReference>
<dbReference type="InterPro" id="IPR020568">
    <property type="entry name" value="Ribosomal_Su5_D2-typ_SF"/>
</dbReference>
<dbReference type="InterPro" id="IPR001498">
    <property type="entry name" value="Impact_N"/>
</dbReference>
<proteinExistence type="inferred from homology"/>
<evidence type="ECO:0000313" key="3">
    <source>
        <dbReference type="EMBL" id="AKI98359.1"/>
    </source>
</evidence>
<protein>
    <recommendedName>
        <fullName evidence="2">Impact N-terminal domain-containing protein</fullName>
    </recommendedName>
</protein>
<evidence type="ECO:0000313" key="4">
    <source>
        <dbReference type="Proteomes" id="UP000035159"/>
    </source>
</evidence>
<dbReference type="SUPFAM" id="SSF54211">
    <property type="entry name" value="Ribosomal protein S5 domain 2-like"/>
    <property type="match status" value="1"/>
</dbReference>
<dbReference type="PATRIC" id="fig|1330330.3.peg.1979"/>
<dbReference type="GO" id="GO:0006446">
    <property type="term" value="P:regulation of translational initiation"/>
    <property type="evidence" value="ECO:0007669"/>
    <property type="project" value="TreeGrafter"/>
</dbReference>
<evidence type="ECO:0000256" key="1">
    <source>
        <dbReference type="ARBA" id="ARBA00007665"/>
    </source>
</evidence>
<dbReference type="PANTHER" id="PTHR16301:SF20">
    <property type="entry name" value="IMPACT FAMILY MEMBER YIGZ"/>
    <property type="match status" value="1"/>
</dbReference>
<name>A0A0G2ZFM5_9BACT</name>
<dbReference type="AlphaFoldDB" id="A0A0G2ZFM5"/>
<dbReference type="PANTHER" id="PTHR16301">
    <property type="entry name" value="IMPACT-RELATED"/>
    <property type="match status" value="1"/>
</dbReference>
<reference evidence="3 4" key="1">
    <citation type="submission" date="2015-04" db="EMBL/GenBank/DDBJ databases">
        <title>Complete Genome Sequence of Kosmotoga pacifica SLHLJ1.</title>
        <authorList>
            <person name="Jiang L.J."/>
            <person name="Shao Z.Z."/>
            <person name="Jebbar M."/>
        </authorList>
    </citation>
    <scope>NUCLEOTIDE SEQUENCE [LARGE SCALE GENOMIC DNA]</scope>
    <source>
        <strain evidence="3 4">SLHLJ1</strain>
    </source>
</reference>
<dbReference type="STRING" id="1330330.IX53_09715"/>
<dbReference type="KEGG" id="kpf:IX53_09715"/>
<dbReference type="Proteomes" id="UP000035159">
    <property type="component" value="Chromosome"/>
</dbReference>
<feature type="domain" description="Impact N-terminal" evidence="2">
    <location>
        <begin position="4"/>
        <end position="110"/>
    </location>
</feature>
<comment type="similarity">
    <text evidence="1">Belongs to the IMPACT family.</text>
</comment>
<dbReference type="Pfam" id="PF01205">
    <property type="entry name" value="Impact_N"/>
    <property type="match status" value="1"/>
</dbReference>
<dbReference type="GO" id="GO:0005737">
    <property type="term" value="C:cytoplasm"/>
    <property type="evidence" value="ECO:0007669"/>
    <property type="project" value="TreeGrafter"/>
</dbReference>
<sequence>MNIKRSVFIGHAAHCESEEKAKEFIREISRRFKDATHNCWAYKVNMNGVEKFNFSDAGEPHGSAGRPIFSAIESLNMTNIVVVVTRYFGGIKLGVRGLIDAYNSTARKTLEMGQKGKYCPGKRFSIEIDYSMWNTFIGKFAQGKDFNIVDVEYGTSVRATLTCKSENFKALADFFVERRIPIEELGRVVFVERL</sequence>
<gene>
    <name evidence="3" type="ORF">IX53_09715</name>
</gene>
<dbReference type="OrthoDB" id="9813771at2"/>
<dbReference type="Gene3D" id="3.30.230.30">
    <property type="entry name" value="Impact, N-terminal domain"/>
    <property type="match status" value="1"/>
</dbReference>
<accession>A0A0G2ZFM5</accession>
<keyword evidence="4" id="KW-1185">Reference proteome</keyword>